<evidence type="ECO:0000259" key="3">
    <source>
        <dbReference type="PROSITE" id="PS50110"/>
    </source>
</evidence>
<dbReference type="Pfam" id="PF00072">
    <property type="entry name" value="Response_reg"/>
    <property type="match status" value="1"/>
</dbReference>
<comment type="caution">
    <text evidence="6">The sequence shown here is derived from an EMBL/GenBank/DDBJ whole genome shotgun (WGS) entry which is preliminary data.</text>
</comment>
<dbReference type="InterPro" id="IPR052020">
    <property type="entry name" value="Cyclic_di-GMP/3'3'-cGAMP_PDE"/>
</dbReference>
<evidence type="ECO:0000259" key="4">
    <source>
        <dbReference type="PROSITE" id="PS51831"/>
    </source>
</evidence>
<dbReference type="InterPro" id="IPR001789">
    <property type="entry name" value="Sig_transdc_resp-reg_receiver"/>
</dbReference>
<keyword evidence="1" id="KW-0597">Phosphoprotein</keyword>
<dbReference type="SUPFAM" id="SSF109604">
    <property type="entry name" value="HD-domain/PDEase-like"/>
    <property type="match status" value="1"/>
</dbReference>
<feature type="domain" description="HD-GYP" evidence="5">
    <location>
        <begin position="128"/>
        <end position="325"/>
    </location>
</feature>
<feature type="domain" description="HD" evidence="4">
    <location>
        <begin position="150"/>
        <end position="274"/>
    </location>
</feature>
<dbReference type="PROSITE" id="PS50110">
    <property type="entry name" value="RESPONSE_REGULATORY"/>
    <property type="match status" value="1"/>
</dbReference>
<proteinExistence type="predicted"/>
<dbReference type="PANTHER" id="PTHR45228">
    <property type="entry name" value="CYCLIC DI-GMP PHOSPHODIESTERASE TM_0186-RELATED"/>
    <property type="match status" value="1"/>
</dbReference>
<keyword evidence="7" id="KW-1185">Reference proteome</keyword>
<dbReference type="Gene3D" id="1.10.3210.10">
    <property type="entry name" value="Hypothetical protein af1432"/>
    <property type="match status" value="1"/>
</dbReference>
<dbReference type="Pfam" id="PF13487">
    <property type="entry name" value="HD_5"/>
    <property type="match status" value="1"/>
</dbReference>
<gene>
    <name evidence="6" type="ORF">N0K08_19145</name>
</gene>
<name>A0ABT2PUD2_9BURK</name>
<evidence type="ECO:0000256" key="1">
    <source>
        <dbReference type="PROSITE-ProRule" id="PRU00169"/>
    </source>
</evidence>
<dbReference type="RefSeq" id="WP_261501998.1">
    <property type="nucleotide sequence ID" value="NZ_JAODYH010000012.1"/>
</dbReference>
<feature type="region of interest" description="Disordered" evidence="2">
    <location>
        <begin position="330"/>
        <end position="356"/>
    </location>
</feature>
<dbReference type="PROSITE" id="PS51831">
    <property type="entry name" value="HD"/>
    <property type="match status" value="1"/>
</dbReference>
<feature type="compositionally biased region" description="Low complexity" evidence="2">
    <location>
        <begin position="330"/>
        <end position="341"/>
    </location>
</feature>
<accession>A0ABT2PUD2</accession>
<feature type="modified residue" description="4-aspartylphosphate" evidence="1">
    <location>
        <position position="53"/>
    </location>
</feature>
<dbReference type="InterPro" id="IPR037522">
    <property type="entry name" value="HD_GYP_dom"/>
</dbReference>
<dbReference type="InterPro" id="IPR003607">
    <property type="entry name" value="HD/PDEase_dom"/>
</dbReference>
<sequence length="356" mass="39540">MPTNPILVVDDEPLNLDAMRQILERDYPLVFARDGEEALAAAAKHAPSLILMDIQMPHMDGYAACLALKAQAQFAHIPVIFVTSLSDAWDEARGFDCGAVDYITKPASPPVVRARVKTHLSLVRASQLEQSHRDAVHMLGMAGHYNDNDTGAHIWRMAALSRELAATIGWSEHDCQMLELAAPMHDTGKVGIPSLILRKPGKLDDSEWMIMRTHTQIGYDILSKSKAPVFRLAAEVALRHHEKWDGSGYPDGLSGEKIPLSARIVAIADVFDALTMKRPYKEAWPLERVIDTLQEGAGTHFDPYLLKCFMDILPRIYSIKIEWDARESHSNANSNANENGSLPWHGSPFQTEASAY</sequence>
<dbReference type="Proteomes" id="UP001525968">
    <property type="component" value="Unassembled WGS sequence"/>
</dbReference>
<evidence type="ECO:0000313" key="7">
    <source>
        <dbReference type="Proteomes" id="UP001525968"/>
    </source>
</evidence>
<dbReference type="InterPro" id="IPR006674">
    <property type="entry name" value="HD_domain"/>
</dbReference>
<organism evidence="6 7">
    <name type="scientific">Acidovorax bellezanensis</name>
    <dbReference type="NCBI Taxonomy" id="2976702"/>
    <lineage>
        <taxon>Bacteria</taxon>
        <taxon>Pseudomonadati</taxon>
        <taxon>Pseudomonadota</taxon>
        <taxon>Betaproteobacteria</taxon>
        <taxon>Burkholderiales</taxon>
        <taxon>Comamonadaceae</taxon>
        <taxon>Acidovorax</taxon>
    </lineage>
</organism>
<evidence type="ECO:0000313" key="6">
    <source>
        <dbReference type="EMBL" id="MCT9812753.1"/>
    </source>
</evidence>
<reference evidence="6 7" key="1">
    <citation type="submission" date="2022-09" db="EMBL/GenBank/DDBJ databases">
        <title>Draft genome of isolate Be4.</title>
        <authorList>
            <person name="Sanchez-Castro I."/>
            <person name="Martinez-Rodriguez P."/>
            <person name="Descostes M."/>
            <person name="Merroun M."/>
        </authorList>
    </citation>
    <scope>NUCLEOTIDE SEQUENCE [LARGE SCALE GENOMIC DNA]</scope>
    <source>
        <strain evidence="6 7">Be4</strain>
    </source>
</reference>
<dbReference type="PANTHER" id="PTHR45228:SF5">
    <property type="entry name" value="CYCLIC DI-GMP PHOSPHODIESTERASE VC_1348-RELATED"/>
    <property type="match status" value="1"/>
</dbReference>
<dbReference type="EMBL" id="JAODYH010000012">
    <property type="protein sequence ID" value="MCT9812753.1"/>
    <property type="molecule type" value="Genomic_DNA"/>
</dbReference>
<dbReference type="SMART" id="SM00448">
    <property type="entry name" value="REC"/>
    <property type="match status" value="1"/>
</dbReference>
<dbReference type="PROSITE" id="PS51832">
    <property type="entry name" value="HD_GYP"/>
    <property type="match status" value="1"/>
</dbReference>
<dbReference type="CDD" id="cd00077">
    <property type="entry name" value="HDc"/>
    <property type="match status" value="1"/>
</dbReference>
<feature type="domain" description="Response regulatory" evidence="3">
    <location>
        <begin position="5"/>
        <end position="120"/>
    </location>
</feature>
<dbReference type="SUPFAM" id="SSF52172">
    <property type="entry name" value="CheY-like"/>
    <property type="match status" value="1"/>
</dbReference>
<evidence type="ECO:0000256" key="2">
    <source>
        <dbReference type="SAM" id="MobiDB-lite"/>
    </source>
</evidence>
<dbReference type="SMART" id="SM00471">
    <property type="entry name" value="HDc"/>
    <property type="match status" value="1"/>
</dbReference>
<dbReference type="InterPro" id="IPR011006">
    <property type="entry name" value="CheY-like_superfamily"/>
</dbReference>
<dbReference type="Gene3D" id="3.40.50.2300">
    <property type="match status" value="1"/>
</dbReference>
<evidence type="ECO:0000259" key="5">
    <source>
        <dbReference type="PROSITE" id="PS51832"/>
    </source>
</evidence>
<protein>
    <submittedName>
        <fullName evidence="6">Response regulator</fullName>
    </submittedName>
</protein>